<dbReference type="Proteomes" id="UP001139336">
    <property type="component" value="Unassembled WGS sequence"/>
</dbReference>
<dbReference type="AlphaFoldDB" id="A0A9X1TY88"/>
<accession>A0A9X1TY88</accession>
<protein>
    <recommendedName>
        <fullName evidence="3">ABC transporter ATP-binding protein</fullName>
    </recommendedName>
</protein>
<dbReference type="EMBL" id="JAKGSI010000001">
    <property type="protein sequence ID" value="MCF4005571.1"/>
    <property type="molecule type" value="Genomic_DNA"/>
</dbReference>
<dbReference type="RefSeq" id="WP_236117385.1">
    <property type="nucleotide sequence ID" value="NZ_JAKGSI010000001.1"/>
</dbReference>
<dbReference type="PANTHER" id="PTHR24220">
    <property type="entry name" value="IMPORT ATP-BINDING PROTEIN"/>
    <property type="match status" value="1"/>
</dbReference>
<dbReference type="Gene3D" id="3.40.50.300">
    <property type="entry name" value="P-loop containing nucleotide triphosphate hydrolases"/>
    <property type="match status" value="1"/>
</dbReference>
<dbReference type="GO" id="GO:0022857">
    <property type="term" value="F:transmembrane transporter activity"/>
    <property type="evidence" value="ECO:0007669"/>
    <property type="project" value="TreeGrafter"/>
</dbReference>
<reference evidence="1" key="1">
    <citation type="submission" date="2022-01" db="EMBL/GenBank/DDBJ databases">
        <title>Corynebacterium sp. nov isolated from isolated from the feces of the greater white-fronted geese (Anser albifrons) at Poyang Lake, PR China.</title>
        <authorList>
            <person name="Liu Q."/>
        </authorList>
    </citation>
    <scope>NUCLEOTIDE SEQUENCE</scope>
    <source>
        <strain evidence="1">JCM 32435</strain>
    </source>
</reference>
<dbReference type="InterPro" id="IPR015854">
    <property type="entry name" value="ABC_transpr_LolD-like"/>
</dbReference>
<sequence length="79" mass="8844">MSTLRPRLSVARALLREPRILVLDETSAHLDSATEQRLLDLVRTQVEEHRIGVLLVTHRASTEAAADRVLRLSPAQPAR</sequence>
<dbReference type="GO" id="GO:0005886">
    <property type="term" value="C:plasma membrane"/>
    <property type="evidence" value="ECO:0007669"/>
    <property type="project" value="TreeGrafter"/>
</dbReference>
<dbReference type="InterPro" id="IPR027417">
    <property type="entry name" value="P-loop_NTPase"/>
</dbReference>
<dbReference type="SUPFAM" id="SSF52540">
    <property type="entry name" value="P-loop containing nucleoside triphosphate hydrolases"/>
    <property type="match status" value="1"/>
</dbReference>
<evidence type="ECO:0000313" key="2">
    <source>
        <dbReference type="Proteomes" id="UP001139336"/>
    </source>
</evidence>
<organism evidence="1 2">
    <name type="scientific">Corynebacterium uropygiale</name>
    <dbReference type="NCBI Taxonomy" id="1775911"/>
    <lineage>
        <taxon>Bacteria</taxon>
        <taxon>Bacillati</taxon>
        <taxon>Actinomycetota</taxon>
        <taxon>Actinomycetes</taxon>
        <taxon>Mycobacteriales</taxon>
        <taxon>Corynebacteriaceae</taxon>
        <taxon>Corynebacterium</taxon>
    </lineage>
</organism>
<evidence type="ECO:0008006" key="3">
    <source>
        <dbReference type="Google" id="ProtNLM"/>
    </source>
</evidence>
<gene>
    <name evidence="1" type="ORF">L1O03_00015</name>
</gene>
<keyword evidence="2" id="KW-1185">Reference proteome</keyword>
<evidence type="ECO:0000313" key="1">
    <source>
        <dbReference type="EMBL" id="MCF4005571.1"/>
    </source>
</evidence>
<comment type="caution">
    <text evidence="1">The sequence shown here is derived from an EMBL/GenBank/DDBJ whole genome shotgun (WGS) entry which is preliminary data.</text>
</comment>
<proteinExistence type="predicted"/>
<name>A0A9X1TY88_9CORY</name>